<proteinExistence type="predicted"/>
<dbReference type="InterPro" id="IPR000594">
    <property type="entry name" value="ThiF_NAD_FAD-bd"/>
</dbReference>
<protein>
    <submittedName>
        <fullName evidence="2">Thiamine biosynthesis protein ThiF</fullName>
    </submittedName>
</protein>
<dbReference type="OrthoDB" id="258438at2"/>
<dbReference type="InterPro" id="IPR035985">
    <property type="entry name" value="Ubiquitin-activating_enz"/>
</dbReference>
<dbReference type="PANTHER" id="PTHR43267">
    <property type="entry name" value="TRNA THREONYLCARBAMOYLADENOSINE DEHYDRATASE"/>
    <property type="match status" value="1"/>
</dbReference>
<dbReference type="GO" id="GO:0061503">
    <property type="term" value="F:tRNA threonylcarbamoyladenosine dehydratase"/>
    <property type="evidence" value="ECO:0007669"/>
    <property type="project" value="TreeGrafter"/>
</dbReference>
<keyword evidence="3" id="KW-1185">Reference proteome</keyword>
<evidence type="ECO:0000313" key="2">
    <source>
        <dbReference type="EMBL" id="TWU32304.1"/>
    </source>
</evidence>
<reference evidence="2 3" key="1">
    <citation type="submission" date="2019-02" db="EMBL/GenBank/DDBJ databases">
        <title>Deep-cultivation of Planctomycetes and their phenomic and genomic characterization uncovers novel biology.</title>
        <authorList>
            <person name="Wiegand S."/>
            <person name="Jogler M."/>
            <person name="Boedeker C."/>
            <person name="Pinto D."/>
            <person name="Vollmers J."/>
            <person name="Rivas-Marin E."/>
            <person name="Kohn T."/>
            <person name="Peeters S.H."/>
            <person name="Heuer A."/>
            <person name="Rast P."/>
            <person name="Oberbeckmann S."/>
            <person name="Bunk B."/>
            <person name="Jeske O."/>
            <person name="Meyerdierks A."/>
            <person name="Storesund J.E."/>
            <person name="Kallscheuer N."/>
            <person name="Luecker S."/>
            <person name="Lage O.M."/>
            <person name="Pohl T."/>
            <person name="Merkel B.J."/>
            <person name="Hornburger P."/>
            <person name="Mueller R.-W."/>
            <person name="Bruemmer F."/>
            <person name="Labrenz M."/>
            <person name="Spormann A.M."/>
            <person name="Op Den Camp H."/>
            <person name="Overmann J."/>
            <person name="Amann R."/>
            <person name="Jetten M.S.M."/>
            <person name="Mascher T."/>
            <person name="Medema M.H."/>
            <person name="Devos D.P."/>
            <person name="Kaster A.-K."/>
            <person name="Ovreas L."/>
            <person name="Rohde M."/>
            <person name="Galperin M.Y."/>
            <person name="Jogler C."/>
        </authorList>
    </citation>
    <scope>NUCLEOTIDE SEQUENCE [LARGE SCALE GENOMIC DNA]</scope>
    <source>
        <strain evidence="2 3">Poly41</strain>
    </source>
</reference>
<dbReference type="RefSeq" id="WP_146530532.1">
    <property type="nucleotide sequence ID" value="NZ_SJPV01000013.1"/>
</dbReference>
<evidence type="ECO:0000259" key="1">
    <source>
        <dbReference type="Pfam" id="PF00899"/>
    </source>
</evidence>
<dbReference type="CDD" id="cd01483">
    <property type="entry name" value="E1_enzyme_family"/>
    <property type="match status" value="1"/>
</dbReference>
<comment type="caution">
    <text evidence="2">The sequence shown here is derived from an EMBL/GenBank/DDBJ whole genome shotgun (WGS) entry which is preliminary data.</text>
</comment>
<accession>A0A5C6D945</accession>
<dbReference type="PANTHER" id="PTHR43267:SF3">
    <property type="entry name" value="THIF PROTEIN"/>
    <property type="match status" value="1"/>
</dbReference>
<dbReference type="AlphaFoldDB" id="A0A5C6D945"/>
<dbReference type="Pfam" id="PF00899">
    <property type="entry name" value="ThiF"/>
    <property type="match status" value="1"/>
</dbReference>
<name>A0A5C6D945_9BACT</name>
<dbReference type="GO" id="GO:0061504">
    <property type="term" value="P:cyclic threonylcarbamoyladenosine biosynthetic process"/>
    <property type="evidence" value="ECO:0007669"/>
    <property type="project" value="TreeGrafter"/>
</dbReference>
<sequence>MMEAQDRFVRQSALVPADRLSAIAVTVIGVGAIGRQVALQLASVGVRQIQLIDFDTVEPTNVTTQGYLASDIGNTKVTATSQAIGQIDSAIEVDMVVDRYRAKQNTGDVVFCCVDSITTRSAIWRSVRGRTELFVDGRMLGEVIRVLAAHDLSSSAYYASTLFAASDAQQGTCTSHGTIYAASIAAGLMVHQFTRWLRNLPLDQDTTLNLLAGELVVH</sequence>
<organism evidence="2 3">
    <name type="scientific">Novipirellula artificiosorum</name>
    <dbReference type="NCBI Taxonomy" id="2528016"/>
    <lineage>
        <taxon>Bacteria</taxon>
        <taxon>Pseudomonadati</taxon>
        <taxon>Planctomycetota</taxon>
        <taxon>Planctomycetia</taxon>
        <taxon>Pirellulales</taxon>
        <taxon>Pirellulaceae</taxon>
        <taxon>Novipirellula</taxon>
    </lineage>
</organism>
<dbReference type="InterPro" id="IPR045886">
    <property type="entry name" value="ThiF/MoeB/HesA"/>
</dbReference>
<dbReference type="SUPFAM" id="SSF69572">
    <property type="entry name" value="Activating enzymes of the ubiquitin-like proteins"/>
    <property type="match status" value="1"/>
</dbReference>
<dbReference type="GO" id="GO:0008641">
    <property type="term" value="F:ubiquitin-like modifier activating enzyme activity"/>
    <property type="evidence" value="ECO:0007669"/>
    <property type="project" value="InterPro"/>
</dbReference>
<dbReference type="EMBL" id="SJPV01000013">
    <property type="protein sequence ID" value="TWU32304.1"/>
    <property type="molecule type" value="Genomic_DNA"/>
</dbReference>
<dbReference type="Proteomes" id="UP000319143">
    <property type="component" value="Unassembled WGS sequence"/>
</dbReference>
<gene>
    <name evidence="2" type="ORF">Poly41_57900</name>
</gene>
<evidence type="ECO:0000313" key="3">
    <source>
        <dbReference type="Proteomes" id="UP000319143"/>
    </source>
</evidence>
<dbReference type="Gene3D" id="3.40.50.720">
    <property type="entry name" value="NAD(P)-binding Rossmann-like Domain"/>
    <property type="match status" value="1"/>
</dbReference>
<feature type="domain" description="THIF-type NAD/FAD binding fold" evidence="1">
    <location>
        <begin position="18"/>
        <end position="200"/>
    </location>
</feature>